<dbReference type="GO" id="GO:1990281">
    <property type="term" value="C:efflux pump complex"/>
    <property type="evidence" value="ECO:0007669"/>
    <property type="project" value="TreeGrafter"/>
</dbReference>
<dbReference type="GO" id="GO:0015562">
    <property type="term" value="F:efflux transmembrane transporter activity"/>
    <property type="evidence" value="ECO:0007669"/>
    <property type="project" value="InterPro"/>
</dbReference>
<keyword evidence="6" id="KW-0732">Signal</keyword>
<keyword evidence="5" id="KW-0998">Cell outer membrane</keyword>
<dbReference type="RefSeq" id="WP_024563787.1">
    <property type="nucleotide sequence ID" value="NZ_CP007547.1"/>
</dbReference>
<evidence type="ECO:0000313" key="8">
    <source>
        <dbReference type="Proteomes" id="UP000028933"/>
    </source>
</evidence>
<dbReference type="Gene3D" id="1.20.1600.10">
    <property type="entry name" value="Outer membrane efflux proteins (OEP)"/>
    <property type="match status" value="1"/>
</dbReference>
<dbReference type="STRING" id="1338011.BD94_1514"/>
<protein>
    <submittedName>
        <fullName evidence="7">Heavy metal RND efflux outer membrane protein, CzcC family</fullName>
    </submittedName>
</protein>
<keyword evidence="3" id="KW-0812">Transmembrane</keyword>
<name>A0A077EGI7_9FLAO</name>
<evidence type="ECO:0000256" key="2">
    <source>
        <dbReference type="ARBA" id="ARBA00022452"/>
    </source>
</evidence>
<accession>A0A077EGI7</accession>
<evidence type="ECO:0000256" key="1">
    <source>
        <dbReference type="ARBA" id="ARBA00004442"/>
    </source>
</evidence>
<proteinExistence type="predicted"/>
<evidence type="ECO:0000256" key="4">
    <source>
        <dbReference type="ARBA" id="ARBA00023136"/>
    </source>
</evidence>
<dbReference type="EMBL" id="CP007547">
    <property type="protein sequence ID" value="AIL45289.1"/>
    <property type="molecule type" value="Genomic_DNA"/>
</dbReference>
<dbReference type="PANTHER" id="PTHR30026">
    <property type="entry name" value="OUTER MEMBRANE PROTEIN TOLC"/>
    <property type="match status" value="1"/>
</dbReference>
<reference evidence="7" key="2">
    <citation type="journal article" date="2015" name="Genome Biol. Evol.">
        <title>Complete Genome Sequence and Transcriptomic Analysis of the Novel Pathogen Elizabethkingia anophelis in Response to Oxidative Stress.</title>
        <authorList>
            <person name="Li Y."/>
            <person name="Liu Y."/>
            <person name="Chew S.C."/>
            <person name="Tay M."/>
            <person name="Salido M.M."/>
            <person name="Teo J."/>
            <person name="Lauro F.M."/>
            <person name="Givskov M."/>
            <person name="Yang L."/>
        </authorList>
    </citation>
    <scope>NUCLEOTIDE SEQUENCE</scope>
    <source>
        <strain evidence="7">NUHP1</strain>
    </source>
</reference>
<dbReference type="AlphaFoldDB" id="A0A077EGI7"/>
<organism evidence="7 8">
    <name type="scientific">Elizabethkingia anophelis NUHP1</name>
    <dbReference type="NCBI Taxonomy" id="1338011"/>
    <lineage>
        <taxon>Bacteria</taxon>
        <taxon>Pseudomonadati</taxon>
        <taxon>Bacteroidota</taxon>
        <taxon>Flavobacteriia</taxon>
        <taxon>Flavobacteriales</taxon>
        <taxon>Weeksellaceae</taxon>
        <taxon>Elizabethkingia</taxon>
    </lineage>
</organism>
<dbReference type="GO" id="GO:0009279">
    <property type="term" value="C:cell outer membrane"/>
    <property type="evidence" value="ECO:0007669"/>
    <property type="project" value="UniProtKB-SubCell"/>
</dbReference>
<dbReference type="InterPro" id="IPR051906">
    <property type="entry name" value="TolC-like"/>
</dbReference>
<evidence type="ECO:0000256" key="6">
    <source>
        <dbReference type="SAM" id="SignalP"/>
    </source>
</evidence>
<evidence type="ECO:0000313" key="7">
    <source>
        <dbReference type="EMBL" id="AIL45289.1"/>
    </source>
</evidence>
<feature type="chain" id="PRO_5001717752" evidence="6">
    <location>
        <begin position="20"/>
        <end position="415"/>
    </location>
</feature>
<dbReference type="HOGENOM" id="CLU_658637_0_0_10"/>
<dbReference type="Proteomes" id="UP000028933">
    <property type="component" value="Chromosome"/>
</dbReference>
<dbReference type="SUPFAM" id="SSF56954">
    <property type="entry name" value="Outer membrane efflux proteins (OEP)"/>
    <property type="match status" value="1"/>
</dbReference>
<dbReference type="eggNOG" id="COG1538">
    <property type="taxonomic scope" value="Bacteria"/>
</dbReference>
<dbReference type="PANTHER" id="PTHR30026:SF20">
    <property type="entry name" value="OUTER MEMBRANE PROTEIN TOLC"/>
    <property type="match status" value="1"/>
</dbReference>
<reference evidence="7" key="1">
    <citation type="journal article" date="2013" name="Lancet">
        <title>First case of E anophelis outbreak in an intensive-care unit.</title>
        <authorList>
            <person name="Teo J."/>
            <person name="Tan S.Y."/>
            <person name="Tay M."/>
            <person name="Ding Y."/>
            <person name="Kjelleberg S."/>
            <person name="Givskov M."/>
            <person name="Lin R.T."/>
            <person name="Yang L."/>
        </authorList>
    </citation>
    <scope>NUCLEOTIDE SEQUENCE [LARGE SCALE GENOMIC DNA]</scope>
    <source>
        <strain evidence="7">NUHP1</strain>
    </source>
</reference>
<evidence type="ECO:0000256" key="3">
    <source>
        <dbReference type="ARBA" id="ARBA00022692"/>
    </source>
</evidence>
<keyword evidence="4" id="KW-0472">Membrane</keyword>
<gene>
    <name evidence="7" type="ORF">BD94_1514</name>
</gene>
<sequence>MKKTIFIALLLLLFGNAGAQVMSLQNIIDSIEITHPIVKMYDSEIRSMDQAAKGARNWMPPTVGVGQFMTPYNVNLWKRRGEMQGMGSVMISIEQMFPNRKKLDAEESYMKAMSSVEKENKKAGINQIVQDAKLLYYEWIIILKRLSVVDENEKMLDFMIRNAEIRYKNGTDKISAYYKAKAALGNTKNMRLMYENNIKEKRIRLNALMNRNVLISFDIDTTVVFNDYSTILFDKALFNENRSDLKSLDRQINLTVLKQESERQSLKPEFGVRFENMFGFGGQPTQYTLMAMVKLPFLSWSSKMNKANIESLKWKANALGFQKEMMVNEYSGMAYGMRNEFDLKKKQLELYQKEIIPALKNNFKTMQLGYEQNTEELFMLYDAWEKLNMTQLEYFDIMSKAIEMQVTIDRLIEKR</sequence>
<keyword evidence="2" id="KW-1134">Transmembrane beta strand</keyword>
<feature type="signal peptide" evidence="6">
    <location>
        <begin position="1"/>
        <end position="19"/>
    </location>
</feature>
<dbReference type="KEGG" id="eao:BD94_1514"/>
<evidence type="ECO:0000256" key="5">
    <source>
        <dbReference type="ARBA" id="ARBA00023237"/>
    </source>
</evidence>
<dbReference type="GO" id="GO:0015288">
    <property type="term" value="F:porin activity"/>
    <property type="evidence" value="ECO:0007669"/>
    <property type="project" value="TreeGrafter"/>
</dbReference>
<comment type="subcellular location">
    <subcellularLocation>
        <location evidence="1">Cell outer membrane</location>
    </subcellularLocation>
</comment>